<evidence type="ECO:0000313" key="3">
    <source>
        <dbReference type="Proteomes" id="UP001222118"/>
    </source>
</evidence>
<keyword evidence="3" id="KW-1185">Reference proteome</keyword>
<organism evidence="2 3">
    <name type="scientific">Devosia rhodophyticola</name>
    <dbReference type="NCBI Taxonomy" id="3026423"/>
    <lineage>
        <taxon>Bacteria</taxon>
        <taxon>Pseudomonadati</taxon>
        <taxon>Pseudomonadota</taxon>
        <taxon>Alphaproteobacteria</taxon>
        <taxon>Hyphomicrobiales</taxon>
        <taxon>Devosiaceae</taxon>
        <taxon>Devosia</taxon>
    </lineage>
</organism>
<dbReference type="Proteomes" id="UP001222118">
    <property type="component" value="Chromosome"/>
</dbReference>
<accession>A0ABY7Z1S5</accession>
<dbReference type="InterPro" id="IPR031329">
    <property type="entry name" value="NEUT/ALK_ceramidase_N"/>
</dbReference>
<evidence type="ECO:0000259" key="1">
    <source>
        <dbReference type="Pfam" id="PF04734"/>
    </source>
</evidence>
<dbReference type="Pfam" id="PF04734">
    <property type="entry name" value="Ceramidase_alk"/>
    <property type="match status" value="1"/>
</dbReference>
<evidence type="ECO:0000313" key="2">
    <source>
        <dbReference type="EMBL" id="WDR07243.1"/>
    </source>
</evidence>
<sequence length="426" mass="45938">MVNLSLGVATVDITPDPGLHLAGFAARNLPSTGIHDRLSARAVVVNDTAIVVADVIGLHEDMAQRIRERCTLPADNVIVCATHTHGAPVSMLNRLGVDANPDFLQKLEDGCVLAIDRAAASARPGKLSFGLGLDPDVARNRRHAAGVVDRALPVLRLRDDAGALVAVIVSYACHPTVLGADNLEITADFPHFVRKRIEADNPGALAIYLNGCTGDANIGHSAQASWSTAASVNRSFENARRLGDRIAAAAMAAPEFPAGTTVYAQNRRVELDLERREGDLASVKSAWQKELDAADPTRKILLEHWIAWAGRFDKIPPAVGTVALPVLIGVGSPSSRSQARFLRKPRCTCAQAALGRPALCSHMPRERLAIFHHDPHTRVAATKSRKRTVSLACQDHLPRVPQSVWQTARYPSSPGLIERQRPNFRS</sequence>
<feature type="domain" description="Neutral/alkaline non-lysosomal ceramidase N-terminal" evidence="1">
    <location>
        <begin position="6"/>
        <end position="188"/>
    </location>
</feature>
<protein>
    <submittedName>
        <fullName evidence="2">Neutral/alkaline non-lysosomal ceramidase N-terminal domain-containing protein</fullName>
    </submittedName>
</protein>
<proteinExistence type="predicted"/>
<reference evidence="2 3" key="1">
    <citation type="submission" date="2023-02" db="EMBL/GenBank/DDBJ databases">
        <title>Devosia chondri sp. nov., isolated from the phycosphere of marine algae.</title>
        <authorList>
            <person name="Kim J.M."/>
            <person name="Lee J.K."/>
            <person name="Choi B.J."/>
            <person name="Bayburt H."/>
            <person name="Jeon C.O."/>
        </authorList>
    </citation>
    <scope>NUCLEOTIDE SEQUENCE [LARGE SCALE GENOMIC DNA]</scope>
    <source>
        <strain evidence="2 3">G2-5</strain>
    </source>
</reference>
<gene>
    <name evidence="2" type="ORF">PSQ90_07410</name>
</gene>
<dbReference type="RefSeq" id="WP_282212756.1">
    <property type="nucleotide sequence ID" value="NZ_CP118247.1"/>
</dbReference>
<dbReference type="EMBL" id="CP118247">
    <property type="protein sequence ID" value="WDR07243.1"/>
    <property type="molecule type" value="Genomic_DNA"/>
</dbReference>
<name>A0ABY7Z1S5_9HYPH</name>